<dbReference type="EMBL" id="BJHX01000004">
    <property type="protein sequence ID" value="GDY70350.1"/>
    <property type="molecule type" value="Genomic_DNA"/>
</dbReference>
<dbReference type="OMA" id="LPDYPMW"/>
<reference evidence="3 4" key="1">
    <citation type="submission" date="2019-04" db="EMBL/GenBank/DDBJ databases">
        <title>Draft genome sequences of Streptomyces avermitilis ATCC 31267.</title>
        <authorList>
            <person name="Komaki H."/>
            <person name="Tamura T."/>
            <person name="Hosoyama A."/>
        </authorList>
    </citation>
    <scope>NUCLEOTIDE SEQUENCE [LARGE SCALE GENOMIC DNA]</scope>
    <source>
        <strain evidence="3 4">ATCC 31267</strain>
    </source>
</reference>
<dbReference type="InterPro" id="IPR018958">
    <property type="entry name" value="Knr4/Smi1-like_dom"/>
</dbReference>
<evidence type="ECO:0000259" key="1">
    <source>
        <dbReference type="SMART" id="SM00860"/>
    </source>
</evidence>
<feature type="domain" description="Knr4/Smi1-like" evidence="1">
    <location>
        <begin position="43"/>
        <end position="146"/>
    </location>
</feature>
<comment type="caution">
    <text evidence="2">The sequence shown here is derived from an EMBL/GenBank/DDBJ whole genome shotgun (WGS) entry which is preliminary data.</text>
</comment>
<dbReference type="Proteomes" id="UP000299211">
    <property type="component" value="Unassembled WGS sequence"/>
</dbReference>
<dbReference type="STRING" id="33903.AQJ43_38050"/>
<evidence type="ECO:0000313" key="5">
    <source>
        <dbReference type="Proteomes" id="UP000302139"/>
    </source>
</evidence>
<organism evidence="2 5">
    <name type="scientific">Streptomyces avermitilis</name>
    <dbReference type="NCBI Taxonomy" id="33903"/>
    <lineage>
        <taxon>Bacteria</taxon>
        <taxon>Bacillati</taxon>
        <taxon>Actinomycetota</taxon>
        <taxon>Actinomycetes</taxon>
        <taxon>Kitasatosporales</taxon>
        <taxon>Streptomycetaceae</taxon>
        <taxon>Streptomyces</taxon>
    </lineage>
</organism>
<sequence length="261" mass="28611">MCFRYGRGMTGVFDVAQALDGGITDMERAWAFVRGFAAAWDEPLTEDDGTPASELARAEATLGCSLPAVLREFYTLLGTRSGLLANQDPLLPPAEMFVHDECGGVLVFRSENQGCAFWGVRLRDLDQDDPPVLVQARHGWVPFLDRVSLACVELVLSEALFGGGGQLYNACELPADLLGAVPARFQRVALPDYPMWTGPEDFPVRWFSAPGQLLRQDGLGAHSWLHVRGRTRADLEAICETVPGRWALGYTESLDAEPLPF</sequence>
<dbReference type="Proteomes" id="UP000302139">
    <property type="component" value="Unassembled WGS sequence"/>
</dbReference>
<dbReference type="EMBL" id="BJHY01000003">
    <property type="protein sequence ID" value="GDY80661.1"/>
    <property type="molecule type" value="Genomic_DNA"/>
</dbReference>
<reference evidence="2 5" key="2">
    <citation type="submission" date="2019-04" db="EMBL/GenBank/DDBJ databases">
        <title>Draft genome sequences of Streptomyces avermitilis NBRC 14893.</title>
        <authorList>
            <person name="Komaki H."/>
            <person name="Tamura T."/>
            <person name="Hosoyama A."/>
        </authorList>
    </citation>
    <scope>NUCLEOTIDE SEQUENCE [LARGE SCALE GENOMIC DNA]</scope>
    <source>
        <strain evidence="2 5">NBRC 14893</strain>
    </source>
</reference>
<name>A0A4D4MEG0_STRAX</name>
<proteinExistence type="predicted"/>
<protein>
    <recommendedName>
        <fullName evidence="1">Knr4/Smi1-like domain-containing protein</fullName>
    </recommendedName>
</protein>
<evidence type="ECO:0000313" key="3">
    <source>
        <dbReference type="EMBL" id="GDY80661.1"/>
    </source>
</evidence>
<evidence type="ECO:0000313" key="2">
    <source>
        <dbReference type="EMBL" id="GDY70350.1"/>
    </source>
</evidence>
<gene>
    <name evidence="2" type="ORF">SAV14893_097430</name>
    <name evidence="3" type="ORF">SAV31267_101460</name>
</gene>
<dbReference type="SMART" id="SM00860">
    <property type="entry name" value="SMI1_KNR4"/>
    <property type="match status" value="1"/>
</dbReference>
<accession>A0A4D4MEG0</accession>
<evidence type="ECO:0000313" key="4">
    <source>
        <dbReference type="Proteomes" id="UP000299211"/>
    </source>
</evidence>
<dbReference type="AlphaFoldDB" id="A0A4D4MEG0"/>